<dbReference type="Pfam" id="PF01813">
    <property type="entry name" value="ATP-synt_D"/>
    <property type="match status" value="1"/>
</dbReference>
<evidence type="ECO:0000256" key="4">
    <source>
        <dbReference type="SAM" id="Coils"/>
    </source>
</evidence>
<evidence type="ECO:0000256" key="2">
    <source>
        <dbReference type="ARBA" id="ARBA00022448"/>
    </source>
</evidence>
<proteinExistence type="inferred from homology"/>
<comment type="caution">
    <text evidence="5">The sequence shown here is derived from an EMBL/GenBank/DDBJ whole genome shotgun (WGS) entry which is preliminary data.</text>
</comment>
<feature type="coiled-coil region" evidence="4">
    <location>
        <begin position="121"/>
        <end position="170"/>
    </location>
</feature>
<dbReference type="EMBL" id="BAFN01000001">
    <property type="protein sequence ID" value="GAN34928.1"/>
    <property type="molecule type" value="Genomic_DNA"/>
</dbReference>
<evidence type="ECO:0000256" key="1">
    <source>
        <dbReference type="ARBA" id="ARBA00005850"/>
    </source>
</evidence>
<dbReference type="PANTHER" id="PTHR11671">
    <property type="entry name" value="V-TYPE ATP SYNTHASE SUBUNIT D"/>
    <property type="match status" value="1"/>
</dbReference>
<keyword evidence="4" id="KW-0175">Coiled coil</keyword>
<evidence type="ECO:0000313" key="6">
    <source>
        <dbReference type="Proteomes" id="UP000032309"/>
    </source>
</evidence>
<dbReference type="Gene3D" id="1.10.287.3240">
    <property type="match status" value="1"/>
</dbReference>
<comment type="similarity">
    <text evidence="1">Belongs to the V-ATPase D subunit family.</text>
</comment>
<sequence>MAVRGHKLLKDKNEGLMKEFLILVKAYKEARQKVDTDLPNHMKMFLLAQITSSSQNISTALEQSKGTLELKTLAKSILNIKVPVFEVSLTEDNSYSLIDTPTELDDAITQLKEFLPHIIRVAELEQSMRLLAKEIEKTRRRVNALEHVLIPQLQDSIKFIKSKLDEMERSNISRLMKIKEMLVSKTR</sequence>
<evidence type="ECO:0000256" key="3">
    <source>
        <dbReference type="ARBA" id="ARBA00023065"/>
    </source>
</evidence>
<evidence type="ECO:0000313" key="5">
    <source>
        <dbReference type="EMBL" id="GAN34928.1"/>
    </source>
</evidence>
<keyword evidence="6" id="KW-1185">Reference proteome</keyword>
<reference evidence="6" key="1">
    <citation type="journal article" date="2015" name="Genome Announc.">
        <title>Draft Genome Sequence of an Anaerobic Ammonium-Oxidizing Bacterium, "Candidatus Brocadia sinica".</title>
        <authorList>
            <person name="Oshiki M."/>
            <person name="Shinyako-Hata K."/>
            <person name="Satoh H."/>
            <person name="Okabe S."/>
        </authorList>
    </citation>
    <scope>NUCLEOTIDE SEQUENCE [LARGE SCALE GENOMIC DNA]</scope>
    <source>
        <strain evidence="6">JPN1</strain>
    </source>
</reference>
<name>A0ABQ0K1J8_9BACT</name>
<keyword evidence="2" id="KW-0813">Transport</keyword>
<dbReference type="Proteomes" id="UP000032309">
    <property type="component" value="Unassembled WGS sequence"/>
</dbReference>
<dbReference type="NCBIfam" id="TIGR00309">
    <property type="entry name" value="V_ATPase_subD"/>
    <property type="match status" value="1"/>
</dbReference>
<dbReference type="InterPro" id="IPR002699">
    <property type="entry name" value="V_ATPase_D"/>
</dbReference>
<accession>A0ABQ0K1J8</accession>
<organism evidence="5 6">
    <name type="scientific">Candidatus Brocadia sinica JPN1</name>
    <dbReference type="NCBI Taxonomy" id="1197129"/>
    <lineage>
        <taxon>Bacteria</taxon>
        <taxon>Pseudomonadati</taxon>
        <taxon>Planctomycetota</taxon>
        <taxon>Candidatus Brocadiia</taxon>
        <taxon>Candidatus Brocadiales</taxon>
        <taxon>Candidatus Brocadiaceae</taxon>
        <taxon>Candidatus Brocadia</taxon>
    </lineage>
</organism>
<gene>
    <name evidence="5" type="ORF">BROSI_A3472</name>
</gene>
<protein>
    <submittedName>
        <fullName evidence="5">Archaeal/vacuolar-type H+-ATPase subunit D</fullName>
    </submittedName>
</protein>
<keyword evidence="3" id="KW-0406">Ion transport</keyword>